<gene>
    <name evidence="2" type="ORF">JYU06_04990</name>
</gene>
<organism evidence="2 3">
    <name type="scientific">Desulfotalea psychrophila</name>
    <dbReference type="NCBI Taxonomy" id="84980"/>
    <lineage>
        <taxon>Bacteria</taxon>
        <taxon>Pseudomonadati</taxon>
        <taxon>Thermodesulfobacteriota</taxon>
        <taxon>Desulfobulbia</taxon>
        <taxon>Desulfobulbales</taxon>
        <taxon>Desulfocapsaceae</taxon>
        <taxon>Desulfotalea</taxon>
    </lineage>
</organism>
<keyword evidence="3" id="KW-1185">Reference proteome</keyword>
<feature type="transmembrane region" description="Helical" evidence="1">
    <location>
        <begin position="95"/>
        <end position="119"/>
    </location>
</feature>
<feature type="transmembrane region" description="Helical" evidence="1">
    <location>
        <begin position="241"/>
        <end position="259"/>
    </location>
</feature>
<dbReference type="InterPro" id="IPR002798">
    <property type="entry name" value="SpoIIM-like"/>
</dbReference>
<dbReference type="Proteomes" id="UP000717534">
    <property type="component" value="Unassembled WGS sequence"/>
</dbReference>
<name>A0ABS3AUR8_9BACT</name>
<sequence>MIRGFLIGWHYMVINENKVYFYRAWARLIFTYLAAFFLSFSGGVFLTQIVGLAPETLFALSTKRISYVLPVFQVGTGIGLDLGILLFAWNSLVSLFTVSFLYTSSFFNPLNVGLFPQAIRKALCGKNRMKLLCFLPGCMRIEEESLRRLYVWLMVPWLGMLLLGFESGLIVSTSTYAFGSYGVGFISLLPHGIVEIPTIAFAGAVTFAAHLKIKEKATEHTVDEIFEVVDAFKNEVPLKKIILLVLFCLFVAGLIEAHITTKILDMLLG</sequence>
<feature type="transmembrane region" description="Helical" evidence="1">
    <location>
        <begin position="149"/>
        <end position="171"/>
    </location>
</feature>
<feature type="transmembrane region" description="Helical" evidence="1">
    <location>
        <begin position="183"/>
        <end position="209"/>
    </location>
</feature>
<evidence type="ECO:0000313" key="2">
    <source>
        <dbReference type="EMBL" id="MBN4068855.1"/>
    </source>
</evidence>
<protein>
    <submittedName>
        <fullName evidence="2">Stage II sporulation protein M</fullName>
    </submittedName>
</protein>
<keyword evidence="1" id="KW-1133">Transmembrane helix</keyword>
<evidence type="ECO:0000256" key="1">
    <source>
        <dbReference type="SAM" id="Phobius"/>
    </source>
</evidence>
<evidence type="ECO:0000313" key="3">
    <source>
        <dbReference type="Proteomes" id="UP000717534"/>
    </source>
</evidence>
<dbReference type="EMBL" id="JAFITO010000066">
    <property type="protein sequence ID" value="MBN4068855.1"/>
    <property type="molecule type" value="Genomic_DNA"/>
</dbReference>
<comment type="caution">
    <text evidence="2">The sequence shown here is derived from an EMBL/GenBank/DDBJ whole genome shotgun (WGS) entry which is preliminary data.</text>
</comment>
<keyword evidence="1" id="KW-0812">Transmembrane</keyword>
<accession>A0ABS3AUR8</accession>
<keyword evidence="1" id="KW-0472">Membrane</keyword>
<proteinExistence type="predicted"/>
<dbReference type="Pfam" id="PF01944">
    <property type="entry name" value="SpoIIM"/>
    <property type="match status" value="1"/>
</dbReference>
<feature type="transmembrane region" description="Helical" evidence="1">
    <location>
        <begin position="29"/>
        <end position="53"/>
    </location>
</feature>
<feature type="transmembrane region" description="Helical" evidence="1">
    <location>
        <begin position="65"/>
        <end position="89"/>
    </location>
</feature>
<reference evidence="2 3" key="1">
    <citation type="submission" date="2021-02" db="EMBL/GenBank/DDBJ databases">
        <title>Activity-based single-cell genomes from oceanic crustal fluid captures similar information to metagenomic and metatranscriptomic surveys with orders of magnitude less sampling.</title>
        <authorList>
            <person name="D'Angelo T.S."/>
            <person name="Orcutt B.N."/>
        </authorList>
    </citation>
    <scope>NUCLEOTIDE SEQUENCE [LARGE SCALE GENOMIC DNA]</scope>
    <source>
        <strain evidence="2">AH-315-G02</strain>
    </source>
</reference>